<dbReference type="EMBL" id="HBUF01018632">
    <property type="protein sequence ID" value="CAG6610506.1"/>
    <property type="molecule type" value="Transcribed_RNA"/>
</dbReference>
<evidence type="ECO:0000313" key="1">
    <source>
        <dbReference type="EMBL" id="CAG6751018.1"/>
    </source>
</evidence>
<reference evidence="1" key="1">
    <citation type="submission" date="2021-05" db="EMBL/GenBank/DDBJ databases">
        <authorList>
            <person name="Alioto T."/>
            <person name="Alioto T."/>
            <person name="Gomez Garrido J."/>
        </authorList>
    </citation>
    <scope>NUCLEOTIDE SEQUENCE</scope>
</reference>
<name>A0A8D9EEH6_9HEMI</name>
<protein>
    <submittedName>
        <fullName evidence="1">Uncharacterized protein</fullName>
    </submittedName>
</protein>
<sequence>MKEIFQLFNYTSIPSKSKGTASCSCSISLSIHIIVDHVNVVESFHVLLRYPFTDCIRGPLSFTTFSRCFVVSTHHIDHIVWRLRHIFDRWGVRIVETSLVGKFLLCRFVQSINWRKRECSRRIQEQIVSRQRELTPQPI</sequence>
<proteinExistence type="predicted"/>
<accession>A0A8D9EEH6</accession>
<organism evidence="1">
    <name type="scientific">Cacopsylla melanoneura</name>
    <dbReference type="NCBI Taxonomy" id="428564"/>
    <lineage>
        <taxon>Eukaryota</taxon>
        <taxon>Metazoa</taxon>
        <taxon>Ecdysozoa</taxon>
        <taxon>Arthropoda</taxon>
        <taxon>Hexapoda</taxon>
        <taxon>Insecta</taxon>
        <taxon>Pterygota</taxon>
        <taxon>Neoptera</taxon>
        <taxon>Paraneoptera</taxon>
        <taxon>Hemiptera</taxon>
        <taxon>Sternorrhyncha</taxon>
        <taxon>Psylloidea</taxon>
        <taxon>Psyllidae</taxon>
        <taxon>Psyllinae</taxon>
        <taxon>Cacopsylla</taxon>
    </lineage>
</organism>
<dbReference type="EMBL" id="HBUF01528643">
    <property type="protein sequence ID" value="CAG6751018.1"/>
    <property type="molecule type" value="Transcribed_RNA"/>
</dbReference>
<dbReference type="AlphaFoldDB" id="A0A8D9EEH6"/>